<accession>U2J8S6</accession>
<comment type="caution">
    <text evidence="1">The sequence shown here is derived from an EMBL/GenBank/DDBJ whole genome shotgun (WGS) entry which is preliminary data.</text>
</comment>
<keyword evidence="2" id="KW-1185">Reference proteome</keyword>
<evidence type="ECO:0000313" key="2">
    <source>
        <dbReference type="Proteomes" id="UP000016584"/>
    </source>
</evidence>
<name>U2J8S6_9SPHI</name>
<evidence type="ECO:0000313" key="1">
    <source>
        <dbReference type="EMBL" id="ERJ61344.1"/>
    </source>
</evidence>
<protein>
    <submittedName>
        <fullName evidence="1">Uncharacterized protein</fullName>
    </submittedName>
</protein>
<reference evidence="1 2" key="1">
    <citation type="journal article" date="2013" name="Genome Announc.">
        <title>The Draft Genome Sequence of Sphingomonas paucimobilis Strain HER1398 (Proteobacteria), Host to the Giant PAU Phage, Indicates That It Is a Member of the Genus Sphingobacterium (Bacteroidetes).</title>
        <authorList>
            <person name="White R.A.III."/>
            <person name="Suttle C.A."/>
        </authorList>
    </citation>
    <scope>NUCLEOTIDE SEQUENCE [LARGE SCALE GENOMIC DNA]</scope>
    <source>
        <strain evidence="1 2">HER1398</strain>
    </source>
</reference>
<dbReference type="EMBL" id="ATDL01000001">
    <property type="protein sequence ID" value="ERJ61344.1"/>
    <property type="molecule type" value="Genomic_DNA"/>
</dbReference>
<dbReference type="eggNOG" id="ENOG50330HY">
    <property type="taxonomic scope" value="Bacteria"/>
</dbReference>
<sequence>MKTDKYTKTILTIIAICLLVIAFKDVKFFPDAHAANSSSNLPLKNNTNYGLVPINEDGSINVRLHSNDVVDVRLRGIDEASNLRWEAIKVEVQN</sequence>
<dbReference type="Proteomes" id="UP000016584">
    <property type="component" value="Unassembled WGS sequence"/>
</dbReference>
<organism evidence="1 2">
    <name type="scientific">Sphingobacterium paucimobilis HER1398</name>
    <dbReference type="NCBI Taxonomy" id="1346330"/>
    <lineage>
        <taxon>Bacteria</taxon>
        <taxon>Pseudomonadati</taxon>
        <taxon>Bacteroidota</taxon>
        <taxon>Sphingobacteriia</taxon>
        <taxon>Sphingobacteriales</taxon>
        <taxon>Sphingobacteriaceae</taxon>
        <taxon>Sphingobacterium</taxon>
    </lineage>
</organism>
<gene>
    <name evidence="1" type="ORF">M472_21550</name>
</gene>
<dbReference type="AlphaFoldDB" id="U2J8S6"/>
<proteinExistence type="predicted"/>